<dbReference type="SUPFAM" id="SSF88723">
    <property type="entry name" value="PIN domain-like"/>
    <property type="match status" value="1"/>
</dbReference>
<accession>A0A284VL94</accession>
<dbReference type="EMBL" id="FZMP01000059">
    <property type="protein sequence ID" value="SNQ60034.1"/>
    <property type="molecule type" value="Genomic_DNA"/>
</dbReference>
<dbReference type="GO" id="GO:0004521">
    <property type="term" value="F:RNA endonuclease activity"/>
    <property type="evidence" value="ECO:0007669"/>
    <property type="project" value="InterPro"/>
</dbReference>
<dbReference type="Pfam" id="PF01850">
    <property type="entry name" value="PIN"/>
    <property type="match status" value="1"/>
</dbReference>
<sequence length="142" mass="16141">MSIFIDTGVFIAYVNKRDEHHTPAARLVEDIMKNKYGAAFTSDMVFDESMTFILYKTGDIGKAISVRDLILGNEEKDVPRFMALIFVDGDILEKSWNTFVKYAGKRLSFTDCSTIELMKTKDIEHLASFDGGFDGIVARHWQ</sequence>
<dbReference type="Proteomes" id="UP000218615">
    <property type="component" value="Unassembled WGS sequence"/>
</dbReference>
<dbReference type="RefSeq" id="WP_096204312.1">
    <property type="nucleotide sequence ID" value="NZ_FZMP01000059.1"/>
</dbReference>
<organism evidence="2 3">
    <name type="scientific">Candidatus Methanoperedens nitratireducens</name>
    <dbReference type="NCBI Taxonomy" id="1392998"/>
    <lineage>
        <taxon>Archaea</taxon>
        <taxon>Methanobacteriati</taxon>
        <taxon>Methanobacteriota</taxon>
        <taxon>Stenosarchaea group</taxon>
        <taxon>Methanomicrobia</taxon>
        <taxon>Methanosarcinales</taxon>
        <taxon>ANME-2 cluster</taxon>
        <taxon>Candidatus Methanoperedentaceae</taxon>
        <taxon>Candidatus Methanoperedens</taxon>
    </lineage>
</organism>
<protein>
    <submittedName>
        <fullName evidence="2">Putative ribonuclease VapC protein</fullName>
    </submittedName>
</protein>
<evidence type="ECO:0000313" key="3">
    <source>
        <dbReference type="Proteomes" id="UP000218615"/>
    </source>
</evidence>
<evidence type="ECO:0000313" key="2">
    <source>
        <dbReference type="EMBL" id="SNQ60034.1"/>
    </source>
</evidence>
<dbReference type="OrthoDB" id="198094at2157"/>
<proteinExistence type="predicted"/>
<evidence type="ECO:0000259" key="1">
    <source>
        <dbReference type="Pfam" id="PF01850"/>
    </source>
</evidence>
<dbReference type="GO" id="GO:0016075">
    <property type="term" value="P:rRNA catabolic process"/>
    <property type="evidence" value="ECO:0007669"/>
    <property type="project" value="TreeGrafter"/>
</dbReference>
<dbReference type="InterPro" id="IPR002716">
    <property type="entry name" value="PIN_dom"/>
</dbReference>
<feature type="domain" description="PIN" evidence="1">
    <location>
        <begin position="3"/>
        <end position="134"/>
    </location>
</feature>
<dbReference type="AlphaFoldDB" id="A0A284VL94"/>
<dbReference type="InterPro" id="IPR039018">
    <property type="entry name" value="VapC20-like"/>
</dbReference>
<name>A0A284VL94_9EURY</name>
<gene>
    <name evidence="2" type="ORF">MNV_1510027</name>
</gene>
<dbReference type="Gene3D" id="3.40.50.1010">
    <property type="entry name" value="5'-nuclease"/>
    <property type="match status" value="1"/>
</dbReference>
<keyword evidence="3" id="KW-1185">Reference proteome</keyword>
<dbReference type="PANTHER" id="PTHR42188:SF1">
    <property type="entry name" value="23S RRNA-SPECIFIC ENDONUCLEASE VAPC20"/>
    <property type="match status" value="1"/>
</dbReference>
<dbReference type="PANTHER" id="PTHR42188">
    <property type="entry name" value="23S RRNA-SPECIFIC ENDONUCLEASE VAPC20"/>
    <property type="match status" value="1"/>
</dbReference>
<reference evidence="3" key="1">
    <citation type="submission" date="2017-06" db="EMBL/GenBank/DDBJ databases">
        <authorList>
            <person name="Cremers G."/>
        </authorList>
    </citation>
    <scope>NUCLEOTIDE SEQUENCE [LARGE SCALE GENOMIC DNA]</scope>
</reference>
<dbReference type="InterPro" id="IPR029060">
    <property type="entry name" value="PIN-like_dom_sf"/>
</dbReference>